<name>A0A195E4X2_9HYME</name>
<evidence type="ECO:0000313" key="2">
    <source>
        <dbReference type="Proteomes" id="UP000078492"/>
    </source>
</evidence>
<accession>A0A195E4X2</accession>
<evidence type="ECO:0000313" key="1">
    <source>
        <dbReference type="EMBL" id="KYN19904.1"/>
    </source>
</evidence>
<proteinExistence type="predicted"/>
<dbReference type="Proteomes" id="UP000078492">
    <property type="component" value="Unassembled WGS sequence"/>
</dbReference>
<organism evidence="1 2">
    <name type="scientific">Trachymyrmex cornetzi</name>
    <dbReference type="NCBI Taxonomy" id="471704"/>
    <lineage>
        <taxon>Eukaryota</taxon>
        <taxon>Metazoa</taxon>
        <taxon>Ecdysozoa</taxon>
        <taxon>Arthropoda</taxon>
        <taxon>Hexapoda</taxon>
        <taxon>Insecta</taxon>
        <taxon>Pterygota</taxon>
        <taxon>Neoptera</taxon>
        <taxon>Endopterygota</taxon>
        <taxon>Hymenoptera</taxon>
        <taxon>Apocrita</taxon>
        <taxon>Aculeata</taxon>
        <taxon>Formicoidea</taxon>
        <taxon>Formicidae</taxon>
        <taxon>Myrmicinae</taxon>
        <taxon>Trachymyrmex</taxon>
    </lineage>
</organism>
<sequence>MEVPSSLTTSATILFPRERGGSTAIPPLSCSIVSGGAASLAAPPTRATFNTSTKSLVRFLLSISSITSCVSVFSSSKPPDSKLSSIRPVLVQATDKNLDRSCDSRYLTYGSIGHELYSGMIAFEPEKCLKPGPFHYYCRVAGFRYTGLPLSLSAATKPPLAARSGSSGIEHRLTTLSIVQIHIIRSLRLRLAGSSNAFSTGGLSSPTNCISSGGPSNHSVPSAMNLLDASLITSVTNRVCLS</sequence>
<reference evidence="1 2" key="1">
    <citation type="submission" date="2015-09" db="EMBL/GenBank/DDBJ databases">
        <title>Trachymyrmex cornetzi WGS genome.</title>
        <authorList>
            <person name="Nygaard S."/>
            <person name="Hu H."/>
            <person name="Boomsma J."/>
            <person name="Zhang G."/>
        </authorList>
    </citation>
    <scope>NUCLEOTIDE SEQUENCE [LARGE SCALE GENOMIC DNA]</scope>
    <source>
        <strain evidence="1">Tcor2-1</strain>
        <tissue evidence="1">Whole body</tissue>
    </source>
</reference>
<gene>
    <name evidence="1" type="ORF">ALC57_07673</name>
</gene>
<protein>
    <submittedName>
        <fullName evidence="1">Uncharacterized protein</fullName>
    </submittedName>
</protein>
<dbReference type="EMBL" id="KQ979657">
    <property type="protein sequence ID" value="KYN19904.1"/>
    <property type="molecule type" value="Genomic_DNA"/>
</dbReference>
<keyword evidence="2" id="KW-1185">Reference proteome</keyword>
<dbReference type="AlphaFoldDB" id="A0A195E4X2"/>